<proteinExistence type="predicted"/>
<protein>
    <submittedName>
        <fullName evidence="3">Uncharacterized protein</fullName>
    </submittedName>
</protein>
<accession>A0A6M8HRU3</accession>
<dbReference type="EMBL" id="CP053708">
    <property type="protein sequence ID" value="QKE91194.1"/>
    <property type="molecule type" value="Genomic_DNA"/>
</dbReference>
<evidence type="ECO:0000313" key="3">
    <source>
        <dbReference type="EMBL" id="QKE91194.1"/>
    </source>
</evidence>
<evidence type="ECO:0000313" key="4">
    <source>
        <dbReference type="Proteomes" id="UP000500767"/>
    </source>
</evidence>
<feature type="region of interest" description="Disordered" evidence="1">
    <location>
        <begin position="129"/>
        <end position="149"/>
    </location>
</feature>
<feature type="chain" id="PRO_5026750258" evidence="2">
    <location>
        <begin position="22"/>
        <end position="149"/>
    </location>
</feature>
<gene>
    <name evidence="3" type="ORF">HN018_15095</name>
</gene>
<dbReference type="KEGG" id="lck:HN018_15095"/>
<feature type="signal peptide" evidence="2">
    <location>
        <begin position="1"/>
        <end position="21"/>
    </location>
</feature>
<evidence type="ECO:0000256" key="1">
    <source>
        <dbReference type="SAM" id="MobiDB-lite"/>
    </source>
</evidence>
<evidence type="ECO:0000256" key="2">
    <source>
        <dbReference type="SAM" id="SignalP"/>
    </source>
</evidence>
<dbReference type="Proteomes" id="UP000500767">
    <property type="component" value="Chromosome"/>
</dbReference>
<organism evidence="3 4">
    <name type="scientific">Lichenicola cladoniae</name>
    <dbReference type="NCBI Taxonomy" id="1484109"/>
    <lineage>
        <taxon>Bacteria</taxon>
        <taxon>Pseudomonadati</taxon>
        <taxon>Pseudomonadota</taxon>
        <taxon>Alphaproteobacteria</taxon>
        <taxon>Acetobacterales</taxon>
        <taxon>Acetobacteraceae</taxon>
        <taxon>Lichenicola</taxon>
    </lineage>
</organism>
<keyword evidence="2" id="KW-0732">Signal</keyword>
<keyword evidence="4" id="KW-1185">Reference proteome</keyword>
<dbReference type="RefSeq" id="WP_171833282.1">
    <property type="nucleotide sequence ID" value="NZ_CP053708.1"/>
</dbReference>
<dbReference type="AlphaFoldDB" id="A0A6M8HRU3"/>
<reference evidence="3 4" key="1">
    <citation type="journal article" date="2014" name="World J. Microbiol. Biotechnol.">
        <title>Biodiversity and physiological characteristics of Antarctic and Arctic lichens-associated bacteria.</title>
        <authorList>
            <person name="Lee Y.M."/>
            <person name="Kim E.H."/>
            <person name="Lee H.K."/>
            <person name="Hong S.G."/>
        </authorList>
    </citation>
    <scope>NUCLEOTIDE SEQUENCE [LARGE SCALE GENOMIC DNA]</scope>
    <source>
        <strain evidence="3 4">PAMC 26569</strain>
    </source>
</reference>
<name>A0A6M8HRU3_9PROT</name>
<sequence>MKRVIWILPAALVAFMGSSVAILRAAHAEPARSQPVTGFDPSSMATFETTSLAPRADMLDPLPASPTAGLVRQAHVQALRPAPLPNVDVDEPGMDAQALAAQGQTSVNPSFYGGAKRFAGDGYSPGSTLDDRKYGHDAGGGMSLSIPVH</sequence>